<feature type="compositionally biased region" description="Low complexity" evidence="4">
    <location>
        <begin position="401"/>
        <end position="410"/>
    </location>
</feature>
<dbReference type="EMBL" id="JACHNB010000001">
    <property type="protein sequence ID" value="MBB4745008.1"/>
    <property type="molecule type" value="Genomic_DNA"/>
</dbReference>
<gene>
    <name evidence="6" type="ORF">BJY16_008467</name>
</gene>
<evidence type="ECO:0000313" key="6">
    <source>
        <dbReference type="EMBL" id="MBB4745008.1"/>
    </source>
</evidence>
<dbReference type="GO" id="GO:0016709">
    <property type="term" value="F:oxidoreductase activity, acting on paired donors, with incorporation or reduction of molecular oxygen, NAD(P)H as one donor, and incorporation of one atom of oxygen"/>
    <property type="evidence" value="ECO:0007669"/>
    <property type="project" value="UniProtKB-ARBA"/>
</dbReference>
<evidence type="ECO:0000256" key="3">
    <source>
        <dbReference type="ARBA" id="ARBA00022827"/>
    </source>
</evidence>
<dbReference type="PRINTS" id="PR00420">
    <property type="entry name" value="RNGMNOXGNASE"/>
</dbReference>
<dbReference type="SUPFAM" id="SSF51905">
    <property type="entry name" value="FAD/NAD(P)-binding domain"/>
    <property type="match status" value="1"/>
</dbReference>
<comment type="cofactor">
    <cofactor evidence="1">
        <name>FAD</name>
        <dbReference type="ChEBI" id="CHEBI:57692"/>
    </cofactor>
</comment>
<dbReference type="InterPro" id="IPR050641">
    <property type="entry name" value="RIFMO-like"/>
</dbReference>
<keyword evidence="7" id="KW-1185">Reference proteome</keyword>
<dbReference type="GO" id="GO:0071949">
    <property type="term" value="F:FAD binding"/>
    <property type="evidence" value="ECO:0007669"/>
    <property type="project" value="InterPro"/>
</dbReference>
<evidence type="ECO:0000259" key="5">
    <source>
        <dbReference type="Pfam" id="PF01494"/>
    </source>
</evidence>
<name>A0A7W7MCD3_9ACTN</name>
<proteinExistence type="predicted"/>
<keyword evidence="2" id="KW-0285">Flavoprotein</keyword>
<feature type="region of interest" description="Disordered" evidence="4">
    <location>
        <begin position="398"/>
        <end position="422"/>
    </location>
</feature>
<dbReference type="Pfam" id="PF01494">
    <property type="entry name" value="FAD_binding_3"/>
    <property type="match status" value="1"/>
</dbReference>
<evidence type="ECO:0000256" key="2">
    <source>
        <dbReference type="ARBA" id="ARBA00022630"/>
    </source>
</evidence>
<evidence type="ECO:0000313" key="7">
    <source>
        <dbReference type="Proteomes" id="UP000546162"/>
    </source>
</evidence>
<evidence type="ECO:0000256" key="4">
    <source>
        <dbReference type="SAM" id="MobiDB-lite"/>
    </source>
</evidence>
<comment type="caution">
    <text evidence="6">The sequence shown here is derived from an EMBL/GenBank/DDBJ whole genome shotgun (WGS) entry which is preliminary data.</text>
</comment>
<dbReference type="Proteomes" id="UP000546162">
    <property type="component" value="Unassembled WGS sequence"/>
</dbReference>
<protein>
    <submittedName>
        <fullName evidence="6">2-polyprenyl-6-methoxyphenol hydroxylase-like FAD-dependent oxidoreductase</fullName>
    </submittedName>
</protein>
<dbReference type="Gene3D" id="3.50.50.60">
    <property type="entry name" value="FAD/NAD(P)-binding domain"/>
    <property type="match status" value="1"/>
</dbReference>
<sequence length="422" mass="44556">MTDHDVIIVGAGPTGLMLAGELALGGARVLVRERLTARTGQSKALNLQPRSAEVLASRGLLDDILAQAPVLLPRGHFAGIPLDYSGLDTPHPYQVGIPQARVEERLARWALSLGAEIRYGSAVTAFHQDAAGVDVDGERASWLVGCDGARSVVRKQSGVAFEGRDARVCALVADVTLADGGPSGWELPAPRGDGLLTVLPLGDGVFRMLAAGPAQTAAGRDDPIPDTELAEALARDGLTLAEVRWASRFTDATRQAVRYRSGRVFLAGDAAHIHSPAGGQGLNLGLQDAVNLGWKLAEVIRGEAGDELLDTYHAERHPVAARVLQASRAQGVLFLPDEDVAALRDVFTELVDARALAERVAGLDHGDRVPGLDLSLLHDGRRKVIDGVRVRPDGFRDRTTAAEGTGQTAADRTGQTAANCVR</sequence>
<feature type="compositionally biased region" description="Polar residues" evidence="4">
    <location>
        <begin position="413"/>
        <end position="422"/>
    </location>
</feature>
<feature type="domain" description="FAD-binding" evidence="5">
    <location>
        <begin position="4"/>
        <end position="326"/>
    </location>
</feature>
<organism evidence="6 7">
    <name type="scientific">Actinoplanes octamycinicus</name>
    <dbReference type="NCBI Taxonomy" id="135948"/>
    <lineage>
        <taxon>Bacteria</taxon>
        <taxon>Bacillati</taxon>
        <taxon>Actinomycetota</taxon>
        <taxon>Actinomycetes</taxon>
        <taxon>Micromonosporales</taxon>
        <taxon>Micromonosporaceae</taxon>
        <taxon>Actinoplanes</taxon>
    </lineage>
</organism>
<dbReference type="PANTHER" id="PTHR43004">
    <property type="entry name" value="TRK SYSTEM POTASSIUM UPTAKE PROTEIN"/>
    <property type="match status" value="1"/>
</dbReference>
<dbReference type="PANTHER" id="PTHR43004:SF19">
    <property type="entry name" value="BINDING MONOOXYGENASE, PUTATIVE (JCVI)-RELATED"/>
    <property type="match status" value="1"/>
</dbReference>
<accession>A0A7W7MCD3</accession>
<dbReference type="Gene3D" id="3.30.70.2450">
    <property type="match status" value="1"/>
</dbReference>
<dbReference type="RefSeq" id="WP_185045244.1">
    <property type="nucleotide sequence ID" value="NZ_BAABFG010000005.1"/>
</dbReference>
<dbReference type="AlphaFoldDB" id="A0A7W7MCD3"/>
<dbReference type="InterPro" id="IPR002938">
    <property type="entry name" value="FAD-bd"/>
</dbReference>
<reference evidence="6 7" key="1">
    <citation type="submission" date="2020-08" db="EMBL/GenBank/DDBJ databases">
        <title>Sequencing the genomes of 1000 actinobacteria strains.</title>
        <authorList>
            <person name="Klenk H.-P."/>
        </authorList>
    </citation>
    <scope>NUCLEOTIDE SEQUENCE [LARGE SCALE GENOMIC DNA]</scope>
    <source>
        <strain evidence="6 7">DSM 45809</strain>
    </source>
</reference>
<keyword evidence="3" id="KW-0274">FAD</keyword>
<dbReference type="InterPro" id="IPR036188">
    <property type="entry name" value="FAD/NAD-bd_sf"/>
</dbReference>
<evidence type="ECO:0000256" key="1">
    <source>
        <dbReference type="ARBA" id="ARBA00001974"/>
    </source>
</evidence>